<evidence type="ECO:0000313" key="3">
    <source>
        <dbReference type="Proteomes" id="UP000662200"/>
    </source>
</evidence>
<organism evidence="2 3">
    <name type="scientific">Pilimelia terevasa</name>
    <dbReference type="NCBI Taxonomy" id="53372"/>
    <lineage>
        <taxon>Bacteria</taxon>
        <taxon>Bacillati</taxon>
        <taxon>Actinomycetota</taxon>
        <taxon>Actinomycetes</taxon>
        <taxon>Micromonosporales</taxon>
        <taxon>Micromonosporaceae</taxon>
        <taxon>Pilimelia</taxon>
    </lineage>
</organism>
<reference evidence="2" key="1">
    <citation type="journal article" date="2014" name="Int. J. Syst. Evol. Microbiol.">
        <title>Complete genome sequence of Corynebacterium casei LMG S-19264T (=DSM 44701T), isolated from a smear-ripened cheese.</title>
        <authorList>
            <consortium name="US DOE Joint Genome Institute (JGI-PGF)"/>
            <person name="Walter F."/>
            <person name="Albersmeier A."/>
            <person name="Kalinowski J."/>
            <person name="Ruckert C."/>
        </authorList>
    </citation>
    <scope>NUCLEOTIDE SEQUENCE</scope>
    <source>
        <strain evidence="2">JCM 3091</strain>
    </source>
</reference>
<keyword evidence="1" id="KW-0472">Membrane</keyword>
<dbReference type="EMBL" id="BMQC01000007">
    <property type="protein sequence ID" value="GGK29589.1"/>
    <property type="molecule type" value="Genomic_DNA"/>
</dbReference>
<keyword evidence="3" id="KW-1185">Reference proteome</keyword>
<evidence type="ECO:0000313" key="2">
    <source>
        <dbReference type="EMBL" id="GGK29589.1"/>
    </source>
</evidence>
<sequence>MPPAVKTVRTMLWFQCGLYLLGLMLALVALFALGDAGASPAPAIGLAVVAALTTGLLAFLASRVPGRAPWVFWAVLGVELFVIVDRVVGVATGGGPAGLIGALLAVVVVVKLAGAEGRAWFRPAARAGAAGDGAV</sequence>
<dbReference type="RefSeq" id="WP_189114260.1">
    <property type="nucleotide sequence ID" value="NZ_BMQC01000007.1"/>
</dbReference>
<proteinExistence type="predicted"/>
<name>A0A8J3BL70_9ACTN</name>
<evidence type="ECO:0000256" key="1">
    <source>
        <dbReference type="SAM" id="Phobius"/>
    </source>
</evidence>
<keyword evidence="1" id="KW-0812">Transmembrane</keyword>
<protein>
    <submittedName>
        <fullName evidence="2">Uncharacterized protein</fullName>
    </submittedName>
</protein>
<dbReference type="AlphaFoldDB" id="A0A8J3BL70"/>
<feature type="transmembrane region" description="Helical" evidence="1">
    <location>
        <begin position="94"/>
        <end position="113"/>
    </location>
</feature>
<comment type="caution">
    <text evidence="2">The sequence shown here is derived from an EMBL/GenBank/DDBJ whole genome shotgun (WGS) entry which is preliminary data.</text>
</comment>
<accession>A0A8J3BL70</accession>
<gene>
    <name evidence="2" type="ORF">GCM10010124_22890</name>
</gene>
<feature type="transmembrane region" description="Helical" evidence="1">
    <location>
        <begin position="68"/>
        <end position="88"/>
    </location>
</feature>
<keyword evidence="1" id="KW-1133">Transmembrane helix</keyword>
<feature type="transmembrane region" description="Helical" evidence="1">
    <location>
        <begin position="40"/>
        <end position="61"/>
    </location>
</feature>
<dbReference type="Proteomes" id="UP000662200">
    <property type="component" value="Unassembled WGS sequence"/>
</dbReference>
<reference evidence="2" key="2">
    <citation type="submission" date="2020-09" db="EMBL/GenBank/DDBJ databases">
        <authorList>
            <person name="Sun Q."/>
            <person name="Ohkuma M."/>
        </authorList>
    </citation>
    <scope>NUCLEOTIDE SEQUENCE</scope>
    <source>
        <strain evidence="2">JCM 3091</strain>
    </source>
</reference>
<feature type="transmembrane region" description="Helical" evidence="1">
    <location>
        <begin position="12"/>
        <end position="34"/>
    </location>
</feature>